<evidence type="ECO:0000256" key="2">
    <source>
        <dbReference type="ARBA" id="ARBA00010690"/>
    </source>
</evidence>
<dbReference type="GO" id="GO:0005886">
    <property type="term" value="C:plasma membrane"/>
    <property type="evidence" value="ECO:0007669"/>
    <property type="project" value="UniProtKB-SubCell"/>
</dbReference>
<proteinExistence type="inferred from homology"/>
<evidence type="ECO:0000256" key="3">
    <source>
        <dbReference type="ARBA" id="ARBA00022475"/>
    </source>
</evidence>
<keyword evidence="3" id="KW-1003">Cell membrane</keyword>
<keyword evidence="5 8" id="KW-1133">Transmembrane helix</keyword>
<evidence type="ECO:0000256" key="7">
    <source>
        <dbReference type="SAM" id="MobiDB-lite"/>
    </source>
</evidence>
<dbReference type="NCBIfam" id="TIGR01404">
    <property type="entry name" value="FlhB_rel_III"/>
    <property type="match status" value="1"/>
</dbReference>
<evidence type="ECO:0000313" key="9">
    <source>
        <dbReference type="EMBL" id="AKQ67678.1"/>
    </source>
</evidence>
<reference evidence="9 10" key="1">
    <citation type="journal article" date="2016" name="PLoS ONE">
        <title>Complete Genome Sequence and Comparative Genomics of a Novel Myxobacterium Myxococcus hansupus.</title>
        <authorList>
            <person name="Sharma G."/>
            <person name="Narwani T."/>
            <person name="Subramanian S."/>
        </authorList>
    </citation>
    <scope>NUCLEOTIDE SEQUENCE [LARGE SCALE GENOMIC DNA]</scope>
    <source>
        <strain evidence="10">mixupus</strain>
    </source>
</reference>
<evidence type="ECO:0000256" key="4">
    <source>
        <dbReference type="ARBA" id="ARBA00022692"/>
    </source>
</evidence>
<keyword evidence="10" id="KW-1185">Reference proteome</keyword>
<dbReference type="OrthoDB" id="9807950at2"/>
<dbReference type="GO" id="GO:0009306">
    <property type="term" value="P:protein secretion"/>
    <property type="evidence" value="ECO:0007669"/>
    <property type="project" value="InterPro"/>
</dbReference>
<dbReference type="PATRIC" id="fig|1297742.4.peg.4635"/>
<dbReference type="InterPro" id="IPR006307">
    <property type="entry name" value="BsaZ-like"/>
</dbReference>
<dbReference type="KEGG" id="mym:A176_004590"/>
<accession>A0A0H4X1F1</accession>
<dbReference type="PANTHER" id="PTHR30531">
    <property type="entry name" value="FLAGELLAR BIOSYNTHETIC PROTEIN FLHB"/>
    <property type="match status" value="1"/>
</dbReference>
<dbReference type="STRING" id="1297742.A176_004590"/>
<keyword evidence="9" id="KW-0282">Flagellum</keyword>
<name>A0A0H4X1F1_9BACT</name>
<evidence type="ECO:0000256" key="1">
    <source>
        <dbReference type="ARBA" id="ARBA00004651"/>
    </source>
</evidence>
<dbReference type="InterPro" id="IPR006135">
    <property type="entry name" value="T3SS_substrate_exporter"/>
</dbReference>
<keyword evidence="9" id="KW-0966">Cell projection</keyword>
<dbReference type="Gene3D" id="3.40.1690.10">
    <property type="entry name" value="secretion proteins EscU"/>
    <property type="match status" value="1"/>
</dbReference>
<evidence type="ECO:0000256" key="5">
    <source>
        <dbReference type="ARBA" id="ARBA00022989"/>
    </source>
</evidence>
<dbReference type="EMBL" id="CP012109">
    <property type="protein sequence ID" value="AKQ67678.1"/>
    <property type="molecule type" value="Genomic_DNA"/>
</dbReference>
<gene>
    <name evidence="9" type="ORF">A176_004590</name>
</gene>
<sequence>MSDESGEKTEEPSQKKLDDSRKKGQVWKSKDLSGVGVLLVGLAAVKFSWDMLETELTSLFMFSFDQLAHPESLAVATGQLLYLGLRAVLLVSLPVLAGCAIVGGLMEYLQVGTLFTMDPLMPKMEKLNPIQGMKNLFNKKAIVELLKNLIKISVTAYVVYGVVRDAMPLVVETVRQDTRSIMTIMGELVTRVATRVALLFVLFGVFDVWWQRKSFMKDMMMTKEEVKKEYKQSEGDPHHKAKRKELHQEIMEGAQMEAVREADVIVTNPDHVAVALKYDREKDGAPRVLARGIDFKAERIKAIAREQDVPTLRNVPLAHALLRVEVGHEVPEELYDAVAEVLNFVYGLKSGQPAPEGRA</sequence>
<feature type="transmembrane region" description="Helical" evidence="8">
    <location>
        <begin position="145"/>
        <end position="163"/>
    </location>
</feature>
<dbReference type="Pfam" id="PF01312">
    <property type="entry name" value="Bac_export_2"/>
    <property type="match status" value="1"/>
</dbReference>
<feature type="transmembrane region" description="Helical" evidence="8">
    <location>
        <begin position="87"/>
        <end position="109"/>
    </location>
</feature>
<evidence type="ECO:0000256" key="6">
    <source>
        <dbReference type="ARBA" id="ARBA00023136"/>
    </source>
</evidence>
<dbReference type="SUPFAM" id="SSF160544">
    <property type="entry name" value="EscU C-terminal domain-like"/>
    <property type="match status" value="1"/>
</dbReference>
<feature type="region of interest" description="Disordered" evidence="7">
    <location>
        <begin position="1"/>
        <end position="22"/>
    </location>
</feature>
<evidence type="ECO:0000256" key="8">
    <source>
        <dbReference type="SAM" id="Phobius"/>
    </source>
</evidence>
<protein>
    <submittedName>
        <fullName evidence="9">Flagellar biosynthesis protein FlhB</fullName>
    </submittedName>
</protein>
<comment type="similarity">
    <text evidence="2">Belongs to the type III secretion exporter family.</text>
</comment>
<dbReference type="PANTHER" id="PTHR30531:SF12">
    <property type="entry name" value="FLAGELLAR BIOSYNTHETIC PROTEIN FLHB"/>
    <property type="match status" value="1"/>
</dbReference>
<feature type="transmembrane region" description="Helical" evidence="8">
    <location>
        <begin position="192"/>
        <end position="210"/>
    </location>
</feature>
<keyword evidence="9" id="KW-0969">Cilium</keyword>
<dbReference type="InterPro" id="IPR029025">
    <property type="entry name" value="T3SS_substrate_exporter_C"/>
</dbReference>
<keyword evidence="4 8" id="KW-0812">Transmembrane</keyword>
<dbReference type="Proteomes" id="UP000009026">
    <property type="component" value="Chromosome"/>
</dbReference>
<evidence type="ECO:0000313" key="10">
    <source>
        <dbReference type="Proteomes" id="UP000009026"/>
    </source>
</evidence>
<dbReference type="RefSeq" id="WP_002637059.1">
    <property type="nucleotide sequence ID" value="NZ_CP012109.1"/>
</dbReference>
<dbReference type="eggNOG" id="COG1377">
    <property type="taxonomic scope" value="Bacteria"/>
</dbReference>
<dbReference type="AlphaFoldDB" id="A0A0H4X1F1"/>
<comment type="subcellular location">
    <subcellularLocation>
        <location evidence="1">Cell membrane</location>
        <topology evidence="1">Multi-pass membrane protein</topology>
    </subcellularLocation>
</comment>
<organism evidence="9 10">
    <name type="scientific">Pseudomyxococcus hansupus</name>
    <dbReference type="NCBI Taxonomy" id="1297742"/>
    <lineage>
        <taxon>Bacteria</taxon>
        <taxon>Pseudomonadati</taxon>
        <taxon>Myxococcota</taxon>
        <taxon>Myxococcia</taxon>
        <taxon>Myxococcales</taxon>
        <taxon>Cystobacterineae</taxon>
        <taxon>Myxococcaceae</taxon>
        <taxon>Pseudomyxococcus</taxon>
    </lineage>
</organism>
<keyword evidence="6 8" id="KW-0472">Membrane</keyword>
<dbReference type="PRINTS" id="PR00950">
    <property type="entry name" value="TYPE3IMSPROT"/>
</dbReference>